<dbReference type="eggNOG" id="ENOG502S49C">
    <property type="taxonomic scope" value="Eukaryota"/>
</dbReference>
<dbReference type="PROSITE" id="PS51371">
    <property type="entry name" value="CBS"/>
    <property type="match status" value="2"/>
</dbReference>
<protein>
    <recommendedName>
        <fullName evidence="4">CBS domain-containing protein</fullName>
    </recommendedName>
</protein>
<dbReference type="SUPFAM" id="SSF54631">
    <property type="entry name" value="CBS-domain pair"/>
    <property type="match status" value="2"/>
</dbReference>
<keyword evidence="2 3" id="KW-0129">CBS domain</keyword>
<dbReference type="AlphaFoldDB" id="A0A0L0S408"/>
<feature type="domain" description="CBS" evidence="4">
    <location>
        <begin position="31"/>
        <end position="102"/>
    </location>
</feature>
<dbReference type="STRING" id="578462.A0A0L0S408"/>
<dbReference type="InterPro" id="IPR050511">
    <property type="entry name" value="AMPK_gamma/SDS23_families"/>
</dbReference>
<reference evidence="5 6" key="1">
    <citation type="submission" date="2009-11" db="EMBL/GenBank/DDBJ databases">
        <title>Annotation of Allomyces macrogynus ATCC 38327.</title>
        <authorList>
            <consortium name="The Broad Institute Genome Sequencing Platform"/>
            <person name="Russ C."/>
            <person name="Cuomo C."/>
            <person name="Burger G."/>
            <person name="Gray M.W."/>
            <person name="Holland P.W.H."/>
            <person name="King N."/>
            <person name="Lang F.B.F."/>
            <person name="Roger A.J."/>
            <person name="Ruiz-Trillo I."/>
            <person name="Young S.K."/>
            <person name="Zeng Q."/>
            <person name="Gargeya S."/>
            <person name="Fitzgerald M."/>
            <person name="Haas B."/>
            <person name="Abouelleil A."/>
            <person name="Alvarado L."/>
            <person name="Arachchi H.M."/>
            <person name="Berlin A."/>
            <person name="Chapman S.B."/>
            <person name="Gearin G."/>
            <person name="Goldberg J."/>
            <person name="Griggs A."/>
            <person name="Gujja S."/>
            <person name="Hansen M."/>
            <person name="Heiman D."/>
            <person name="Howarth C."/>
            <person name="Larimer J."/>
            <person name="Lui A."/>
            <person name="MacDonald P.J.P."/>
            <person name="McCowen C."/>
            <person name="Montmayeur A."/>
            <person name="Murphy C."/>
            <person name="Neiman D."/>
            <person name="Pearson M."/>
            <person name="Priest M."/>
            <person name="Roberts A."/>
            <person name="Saif S."/>
            <person name="Shea T."/>
            <person name="Sisk P."/>
            <person name="Stolte C."/>
            <person name="Sykes S."/>
            <person name="Wortman J."/>
            <person name="Nusbaum C."/>
            <person name="Birren B."/>
        </authorList>
    </citation>
    <scope>NUCLEOTIDE SEQUENCE [LARGE SCALE GENOMIC DNA]</scope>
    <source>
        <strain evidence="5 6">ATCC 38327</strain>
    </source>
</reference>
<evidence type="ECO:0000313" key="6">
    <source>
        <dbReference type="Proteomes" id="UP000054350"/>
    </source>
</evidence>
<sequence length="346" mass="35934">MPMSPSPTQGAPLRQTTFRALLDALAAQGRAHPPLVAVPSTASIKDALAVLAKHHILSVPVVSPRAASTSGAGIAAAGRQYICLLSVVDLLGAVVGASTAKSGRPRTPWGSRSPADRAAALAQPVDLAMPLDNAREAYRVWERDIDDTLDDTLRSGFAKAVHRALLTSVADGPTAPAKLVTQSDIVRYVIAHPDSVTPGAVDLDKTVADLALGQLPKDRTLVTISPDVTALDAFQTMWNAGVQAVPIVDADGALVAAMSAAALRGLTAANVDALDLPVLEFLKAQNQGQLPAVATCTPTTPLRDVITAIVQGALHRVYLTTADDASGKRKCLGVITLTDLIRLFVA</sequence>
<dbReference type="PANTHER" id="PTHR13780">
    <property type="entry name" value="AMP-ACTIVATED PROTEIN KINASE, GAMMA REGULATORY SUBUNIT"/>
    <property type="match status" value="1"/>
</dbReference>
<evidence type="ECO:0000256" key="1">
    <source>
        <dbReference type="ARBA" id="ARBA00022737"/>
    </source>
</evidence>
<gene>
    <name evidence="5" type="ORF">AMAG_03015</name>
</gene>
<feature type="domain" description="CBS" evidence="4">
    <location>
        <begin position="289"/>
        <end position="346"/>
    </location>
</feature>
<keyword evidence="1" id="KW-0677">Repeat</keyword>
<evidence type="ECO:0000259" key="4">
    <source>
        <dbReference type="PROSITE" id="PS51371"/>
    </source>
</evidence>
<dbReference type="OrthoDB" id="449052at2759"/>
<organism evidence="5 6">
    <name type="scientific">Allomyces macrogynus (strain ATCC 38327)</name>
    <name type="common">Allomyces javanicus var. macrogynus</name>
    <dbReference type="NCBI Taxonomy" id="578462"/>
    <lineage>
        <taxon>Eukaryota</taxon>
        <taxon>Fungi</taxon>
        <taxon>Fungi incertae sedis</taxon>
        <taxon>Blastocladiomycota</taxon>
        <taxon>Blastocladiomycetes</taxon>
        <taxon>Blastocladiales</taxon>
        <taxon>Blastocladiaceae</taxon>
        <taxon>Allomyces</taxon>
    </lineage>
</organism>
<dbReference type="PANTHER" id="PTHR13780:SF128">
    <property type="entry name" value="CBS DOMAIN-CONTAINING PROTEIN"/>
    <property type="match status" value="1"/>
</dbReference>
<accession>A0A0L0S408</accession>
<dbReference type="InterPro" id="IPR000644">
    <property type="entry name" value="CBS_dom"/>
</dbReference>
<dbReference type="VEuPathDB" id="FungiDB:AMAG_03015"/>
<dbReference type="Gene3D" id="3.10.580.10">
    <property type="entry name" value="CBS-domain"/>
    <property type="match status" value="2"/>
</dbReference>
<proteinExistence type="predicted"/>
<reference evidence="6" key="2">
    <citation type="submission" date="2009-11" db="EMBL/GenBank/DDBJ databases">
        <title>The Genome Sequence of Allomyces macrogynus strain ATCC 38327.</title>
        <authorList>
            <consortium name="The Broad Institute Genome Sequencing Platform"/>
            <person name="Russ C."/>
            <person name="Cuomo C."/>
            <person name="Shea T."/>
            <person name="Young S.K."/>
            <person name="Zeng Q."/>
            <person name="Koehrsen M."/>
            <person name="Haas B."/>
            <person name="Borodovsky M."/>
            <person name="Guigo R."/>
            <person name="Alvarado L."/>
            <person name="Berlin A."/>
            <person name="Borenstein D."/>
            <person name="Chen Z."/>
            <person name="Engels R."/>
            <person name="Freedman E."/>
            <person name="Gellesch M."/>
            <person name="Goldberg J."/>
            <person name="Griggs A."/>
            <person name="Gujja S."/>
            <person name="Heiman D."/>
            <person name="Hepburn T."/>
            <person name="Howarth C."/>
            <person name="Jen D."/>
            <person name="Larson L."/>
            <person name="Lewis B."/>
            <person name="Mehta T."/>
            <person name="Park D."/>
            <person name="Pearson M."/>
            <person name="Roberts A."/>
            <person name="Saif S."/>
            <person name="Shenoy N."/>
            <person name="Sisk P."/>
            <person name="Stolte C."/>
            <person name="Sykes S."/>
            <person name="Walk T."/>
            <person name="White J."/>
            <person name="Yandava C."/>
            <person name="Burger G."/>
            <person name="Gray M.W."/>
            <person name="Holland P.W.H."/>
            <person name="King N."/>
            <person name="Lang F.B.F."/>
            <person name="Roger A.J."/>
            <person name="Ruiz-Trillo I."/>
            <person name="Lander E."/>
            <person name="Nusbaum C."/>
        </authorList>
    </citation>
    <scope>NUCLEOTIDE SEQUENCE [LARGE SCALE GENOMIC DNA]</scope>
    <source>
        <strain evidence="6">ATCC 38327</strain>
    </source>
</reference>
<dbReference type="EMBL" id="GG745331">
    <property type="protein sequence ID" value="KNE57283.1"/>
    <property type="molecule type" value="Genomic_DNA"/>
</dbReference>
<keyword evidence="6" id="KW-1185">Reference proteome</keyword>
<evidence type="ECO:0000313" key="5">
    <source>
        <dbReference type="EMBL" id="KNE57283.1"/>
    </source>
</evidence>
<dbReference type="SMART" id="SM00116">
    <property type="entry name" value="CBS"/>
    <property type="match status" value="3"/>
</dbReference>
<dbReference type="Proteomes" id="UP000054350">
    <property type="component" value="Unassembled WGS sequence"/>
</dbReference>
<evidence type="ECO:0000256" key="3">
    <source>
        <dbReference type="PROSITE-ProRule" id="PRU00703"/>
    </source>
</evidence>
<dbReference type="OMA" id="EDTHRVW"/>
<dbReference type="Pfam" id="PF00571">
    <property type="entry name" value="CBS"/>
    <property type="match status" value="3"/>
</dbReference>
<evidence type="ECO:0000256" key="2">
    <source>
        <dbReference type="ARBA" id="ARBA00023122"/>
    </source>
</evidence>
<dbReference type="InterPro" id="IPR046342">
    <property type="entry name" value="CBS_dom_sf"/>
</dbReference>
<name>A0A0L0S408_ALLM3</name>